<dbReference type="Proteomes" id="UP001199525">
    <property type="component" value="Unassembled WGS sequence"/>
</dbReference>
<name>A0ABS8IKM6_9NOSO</name>
<dbReference type="InterPro" id="IPR015422">
    <property type="entry name" value="PyrdxlP-dep_Trfase_small"/>
</dbReference>
<gene>
    <name evidence="1" type="ORF">LC586_38215</name>
</gene>
<proteinExistence type="predicted"/>
<comment type="caution">
    <text evidence="1">The sequence shown here is derived from an EMBL/GenBank/DDBJ whole genome shotgun (WGS) entry which is preliminary data.</text>
</comment>
<sequence>MAKIETALPDEIVIQEAKLLGVGLISAQGYYLTSPKTGEFIFGYAQVDEIQIKQGIQKLSQVLKQ</sequence>
<reference evidence="1 2" key="1">
    <citation type="journal article" date="2021" name="Microorganisms">
        <title>Genome Evolution of Filamentous Cyanobacterium Nostoc Species: From Facultative Symbiosis to Free Living.</title>
        <authorList>
            <person name="Huo D."/>
            <person name="Li H."/>
            <person name="Cai F."/>
            <person name="Guo X."/>
            <person name="Qiao Z."/>
            <person name="Wang W."/>
            <person name="Yu G."/>
            <person name="Li R."/>
        </authorList>
    </citation>
    <scope>NUCLEOTIDE SEQUENCE [LARGE SCALE GENOMIC DNA]</scope>
    <source>
        <strain evidence="1 2">CHAB 5714</strain>
    </source>
</reference>
<evidence type="ECO:0000313" key="2">
    <source>
        <dbReference type="Proteomes" id="UP001199525"/>
    </source>
</evidence>
<dbReference type="RefSeq" id="WP_229490944.1">
    <property type="nucleotide sequence ID" value="NZ_JAIVFQ010000160.1"/>
</dbReference>
<accession>A0ABS8IKM6</accession>
<protein>
    <submittedName>
        <fullName evidence="1">Uncharacterized protein</fullName>
    </submittedName>
</protein>
<keyword evidence="2" id="KW-1185">Reference proteome</keyword>
<dbReference type="Gene3D" id="3.90.1150.10">
    <property type="entry name" value="Aspartate Aminotransferase, domain 1"/>
    <property type="match status" value="1"/>
</dbReference>
<dbReference type="EMBL" id="JAIVFQ010000160">
    <property type="protein sequence ID" value="MCC5604823.1"/>
    <property type="molecule type" value="Genomic_DNA"/>
</dbReference>
<evidence type="ECO:0000313" key="1">
    <source>
        <dbReference type="EMBL" id="MCC5604823.1"/>
    </source>
</evidence>
<organism evidence="1 2">
    <name type="scientific">Nostoc favosum CHAB5714</name>
    <dbReference type="NCBI Taxonomy" id="2780399"/>
    <lineage>
        <taxon>Bacteria</taxon>
        <taxon>Bacillati</taxon>
        <taxon>Cyanobacteriota</taxon>
        <taxon>Cyanophyceae</taxon>
        <taxon>Nostocales</taxon>
        <taxon>Nostocaceae</taxon>
        <taxon>Nostoc</taxon>
        <taxon>Nostoc favosum</taxon>
    </lineage>
</organism>